<proteinExistence type="predicted"/>
<comment type="caution">
    <text evidence="2">The sequence shown here is derived from an EMBL/GenBank/DDBJ whole genome shotgun (WGS) entry which is preliminary data.</text>
</comment>
<dbReference type="AlphaFoldDB" id="C8PM86"/>
<organism evidence="2 3">
    <name type="scientific">Treponema vincentii ATCC 35580</name>
    <dbReference type="NCBI Taxonomy" id="596324"/>
    <lineage>
        <taxon>Bacteria</taxon>
        <taxon>Pseudomonadati</taxon>
        <taxon>Spirochaetota</taxon>
        <taxon>Spirochaetia</taxon>
        <taxon>Spirochaetales</taxon>
        <taxon>Treponemataceae</taxon>
        <taxon>Treponema</taxon>
    </lineage>
</organism>
<dbReference type="STRING" id="596324.TREVI0001_0498"/>
<protein>
    <recommendedName>
        <fullName evidence="1">AAA-ATPase-like domain-containing protein</fullName>
    </recommendedName>
</protein>
<dbReference type="EMBL" id="ACYH01000011">
    <property type="protein sequence ID" value="EEV21303.1"/>
    <property type="molecule type" value="Genomic_DNA"/>
</dbReference>
<dbReference type="PANTHER" id="PTHR34825">
    <property type="entry name" value="CONSERVED PROTEIN, WITH A WEAK D-GALACTARATE DEHYDRATASE/ALTRONATE HYDROLASE DOMAIN"/>
    <property type="match status" value="1"/>
</dbReference>
<accession>C8PM86</accession>
<evidence type="ECO:0000313" key="3">
    <source>
        <dbReference type="Proteomes" id="UP000004509"/>
    </source>
</evidence>
<dbReference type="Pfam" id="PF08011">
    <property type="entry name" value="PDDEXK_9"/>
    <property type="match status" value="1"/>
</dbReference>
<dbReference type="OrthoDB" id="362582at2"/>
<reference evidence="2 3" key="1">
    <citation type="submission" date="2009-07" db="EMBL/GenBank/DDBJ databases">
        <authorList>
            <person name="Madupu R."/>
            <person name="Sebastian Y."/>
            <person name="Durkin A.S."/>
            <person name="Torralba M."/>
            <person name="Methe B."/>
            <person name="Sutton G.G."/>
            <person name="Strausberg R.L."/>
            <person name="Nelson K.E."/>
        </authorList>
    </citation>
    <scope>NUCLEOTIDE SEQUENCE [LARGE SCALE GENOMIC DNA]</scope>
    <source>
        <strain evidence="2 3">ATCC 35580</strain>
    </source>
</reference>
<sequence>MNSARKLPVGIQSFEKLRSEAYLYVDKTAFVWNLVQTSSPYFLSRPRRFGKSLLLSTIEAYFLGKKELFAGLKIAELEASQKTVWKSYPVIRLDFNAGQYDTVEALINTLDFQLAEYEKKYGASSAKDIPSRFSALINSAYSMTGEHVVVLVDEYDKPLLSTQYINEALNEKYRTILKGLYGVLKTDDAHLRFVFLTGVSQFSRLSIFSDMNQFRNISMEEGFSEICGITEAEVTQYFEPEIKNFAEKNNFSFDESVSALRIQYDGYRFAENGKHLYNPFSLLNCLATGRIENYWYQTGTPTFLINVIKSGNFDIRTLDHTEEIGEDTLRNSEANPENPIPILFQSGYLTLKEFNSEFRSYSLGFPNAEVKYAFLNNLLPEYLDKKSGSTFFVGTFVKDLREGNIESFMKRITAMISKLPYSTEAKTDREMRERDYHLVFYLVFTLMGQYTLTEVHSLKGRADCIVETLDCVYIFEFKLLQAGTPEDAIRQIKEKGYAEPYRMNGKAIKLIGVAFDEKTENLSDWKVEKV</sequence>
<dbReference type="InterPro" id="IPR012547">
    <property type="entry name" value="PDDEXK_9"/>
</dbReference>
<evidence type="ECO:0000259" key="1">
    <source>
        <dbReference type="Pfam" id="PF09820"/>
    </source>
</evidence>
<dbReference type="GeneID" id="301461531"/>
<dbReference type="PANTHER" id="PTHR34825:SF1">
    <property type="entry name" value="AAA-ATPASE-LIKE DOMAIN-CONTAINING PROTEIN"/>
    <property type="match status" value="1"/>
</dbReference>
<name>C8PM86_9SPIR</name>
<dbReference type="RefSeq" id="WP_006187632.1">
    <property type="nucleotide sequence ID" value="NZ_ACYH01000011.1"/>
</dbReference>
<dbReference type="eggNOG" id="COG1672">
    <property type="taxonomic scope" value="Bacteria"/>
</dbReference>
<dbReference type="Proteomes" id="UP000004509">
    <property type="component" value="Unassembled WGS sequence"/>
</dbReference>
<evidence type="ECO:0000313" key="2">
    <source>
        <dbReference type="EMBL" id="EEV21303.1"/>
    </source>
</evidence>
<feature type="domain" description="AAA-ATPase-like" evidence="1">
    <location>
        <begin position="8"/>
        <end position="208"/>
    </location>
</feature>
<gene>
    <name evidence="2" type="ORF">TREVI0001_0498</name>
</gene>
<dbReference type="Pfam" id="PF09820">
    <property type="entry name" value="AAA-ATPase_like"/>
    <property type="match status" value="1"/>
</dbReference>
<dbReference type="InterPro" id="IPR018631">
    <property type="entry name" value="AAA-ATPase-like_dom"/>
</dbReference>